<dbReference type="GO" id="GO:0030983">
    <property type="term" value="F:mismatched DNA binding"/>
    <property type="evidence" value="ECO:0007669"/>
    <property type="project" value="InterPro"/>
</dbReference>
<dbReference type="InterPro" id="IPR045076">
    <property type="entry name" value="MutS"/>
</dbReference>
<keyword evidence="1" id="KW-0547">Nucleotide-binding</keyword>
<dbReference type="GO" id="GO:0005829">
    <property type="term" value="C:cytosol"/>
    <property type="evidence" value="ECO:0007669"/>
    <property type="project" value="TreeGrafter"/>
</dbReference>
<dbReference type="Gene3D" id="3.40.50.300">
    <property type="entry name" value="P-loop containing nucleotide triphosphate hydrolases"/>
    <property type="match status" value="1"/>
</dbReference>
<proteinExistence type="predicted"/>
<evidence type="ECO:0000256" key="3">
    <source>
        <dbReference type="ARBA" id="ARBA00023125"/>
    </source>
</evidence>
<sequence length="220" mass="24678">MGSYVPAQMAEIPVVDKVFCRVGASDNLARGESTFLVEMNETSFILRKAGPYSLVILDEVGRGTSTYDGLAIAWAVSEYLLNQVKSFTLFATHYHELTDLKDPRIRHLSLSVKIKGEEINFLHHIEEKPSLSSYGIPVAKMAGLPLPVIARAKELLIQLQANPYILKVRQEKSCVANCLDLEEIEKAQELIKQLKVLDAQRLTAFEALSLIHQWKKAWGE</sequence>
<name>A0AAW2H6M7_9NEOP</name>
<gene>
    <name evidence="5" type="ORF">PYX00_010940</name>
</gene>
<keyword evidence="2" id="KW-0067">ATP-binding</keyword>
<dbReference type="GO" id="GO:0140664">
    <property type="term" value="F:ATP-dependent DNA damage sensor activity"/>
    <property type="evidence" value="ECO:0007669"/>
    <property type="project" value="InterPro"/>
</dbReference>
<dbReference type="InterPro" id="IPR027417">
    <property type="entry name" value="P-loop_NTPase"/>
</dbReference>
<comment type="caution">
    <text evidence="5">The sequence shown here is derived from an EMBL/GenBank/DDBJ whole genome shotgun (WGS) entry which is preliminary data.</text>
</comment>
<evidence type="ECO:0000256" key="1">
    <source>
        <dbReference type="ARBA" id="ARBA00022741"/>
    </source>
</evidence>
<feature type="domain" description="DNA mismatch repair proteins mutS family" evidence="4">
    <location>
        <begin position="53"/>
        <end position="69"/>
    </location>
</feature>
<dbReference type="GO" id="GO:0005524">
    <property type="term" value="F:ATP binding"/>
    <property type="evidence" value="ECO:0007669"/>
    <property type="project" value="UniProtKB-KW"/>
</dbReference>
<dbReference type="GO" id="GO:0006298">
    <property type="term" value="P:mismatch repair"/>
    <property type="evidence" value="ECO:0007669"/>
    <property type="project" value="InterPro"/>
</dbReference>
<dbReference type="PANTHER" id="PTHR11361">
    <property type="entry name" value="DNA MISMATCH REPAIR PROTEIN MUTS FAMILY MEMBER"/>
    <property type="match status" value="1"/>
</dbReference>
<evidence type="ECO:0000259" key="4">
    <source>
        <dbReference type="PROSITE" id="PS00486"/>
    </source>
</evidence>
<organism evidence="5">
    <name type="scientific">Menopon gallinae</name>
    <name type="common">poultry shaft louse</name>
    <dbReference type="NCBI Taxonomy" id="328185"/>
    <lineage>
        <taxon>Eukaryota</taxon>
        <taxon>Metazoa</taxon>
        <taxon>Ecdysozoa</taxon>
        <taxon>Arthropoda</taxon>
        <taxon>Hexapoda</taxon>
        <taxon>Insecta</taxon>
        <taxon>Pterygota</taxon>
        <taxon>Neoptera</taxon>
        <taxon>Paraneoptera</taxon>
        <taxon>Psocodea</taxon>
        <taxon>Troctomorpha</taxon>
        <taxon>Phthiraptera</taxon>
        <taxon>Amblycera</taxon>
        <taxon>Menoponidae</taxon>
        <taxon>Menopon</taxon>
    </lineage>
</organism>
<dbReference type="SUPFAM" id="SSF52540">
    <property type="entry name" value="P-loop containing nucleoside triphosphate hydrolases"/>
    <property type="match status" value="1"/>
</dbReference>
<keyword evidence="3" id="KW-0238">DNA-binding</keyword>
<evidence type="ECO:0000313" key="5">
    <source>
        <dbReference type="EMBL" id="KAL0264007.1"/>
    </source>
</evidence>
<dbReference type="SMART" id="SM00534">
    <property type="entry name" value="MUTSac"/>
    <property type="match status" value="1"/>
</dbReference>
<dbReference type="PROSITE" id="PS00486">
    <property type="entry name" value="DNA_MISMATCH_REPAIR_2"/>
    <property type="match status" value="1"/>
</dbReference>
<dbReference type="AlphaFoldDB" id="A0AAW2H6M7"/>
<dbReference type="Pfam" id="PF00488">
    <property type="entry name" value="MutS_V"/>
    <property type="match status" value="1"/>
</dbReference>
<evidence type="ECO:0000256" key="2">
    <source>
        <dbReference type="ARBA" id="ARBA00022840"/>
    </source>
</evidence>
<dbReference type="PANTHER" id="PTHR11361:SF34">
    <property type="entry name" value="DNA MISMATCH REPAIR PROTEIN MSH1, MITOCHONDRIAL"/>
    <property type="match status" value="1"/>
</dbReference>
<dbReference type="EMBL" id="JARGDH010000042">
    <property type="protein sequence ID" value="KAL0264007.1"/>
    <property type="molecule type" value="Genomic_DNA"/>
</dbReference>
<reference evidence="5" key="1">
    <citation type="journal article" date="2024" name="Gigascience">
        <title>Chromosome-level genome of the poultry shaft louse Menopon gallinae provides insight into the host-switching and adaptive evolution of parasitic lice.</title>
        <authorList>
            <person name="Xu Y."/>
            <person name="Ma L."/>
            <person name="Liu S."/>
            <person name="Liang Y."/>
            <person name="Liu Q."/>
            <person name="He Z."/>
            <person name="Tian L."/>
            <person name="Duan Y."/>
            <person name="Cai W."/>
            <person name="Li H."/>
            <person name="Song F."/>
        </authorList>
    </citation>
    <scope>NUCLEOTIDE SEQUENCE</scope>
    <source>
        <strain evidence="5">Cailab_2023a</strain>
    </source>
</reference>
<dbReference type="InterPro" id="IPR000432">
    <property type="entry name" value="DNA_mismatch_repair_MutS_C"/>
</dbReference>
<accession>A0AAW2H6M7</accession>
<protein>
    <recommendedName>
        <fullName evidence="4">DNA mismatch repair proteins mutS family domain-containing protein</fullName>
    </recommendedName>
</protein>